<gene>
    <name evidence="2" type="ORF">PRZ48_008475</name>
</gene>
<name>A0ABR0EGB9_ZASCE</name>
<reference evidence="2 3" key="1">
    <citation type="journal article" date="2023" name="G3 (Bethesda)">
        <title>A chromosome-level genome assembly of Zasmidium syzygii isolated from banana leaves.</title>
        <authorList>
            <person name="van Westerhoven A.C."/>
            <person name="Mehrabi R."/>
            <person name="Talebi R."/>
            <person name="Steentjes M.B.F."/>
            <person name="Corcolon B."/>
            <person name="Chong P.A."/>
            <person name="Kema G.H.J."/>
            <person name="Seidl M.F."/>
        </authorList>
    </citation>
    <scope>NUCLEOTIDE SEQUENCE [LARGE SCALE GENOMIC DNA]</scope>
    <source>
        <strain evidence="2 3">P124</strain>
    </source>
</reference>
<feature type="compositionally biased region" description="Basic and acidic residues" evidence="1">
    <location>
        <begin position="64"/>
        <end position="75"/>
    </location>
</feature>
<dbReference type="CDD" id="cd01763">
    <property type="entry name" value="Ubl_SUMO_like"/>
    <property type="match status" value="1"/>
</dbReference>
<protein>
    <recommendedName>
        <fullName evidence="4">Rad60/SUMO-like domain-containing protein</fullName>
    </recommendedName>
</protein>
<dbReference type="InterPro" id="IPR029071">
    <property type="entry name" value="Ubiquitin-like_domsf"/>
</dbReference>
<evidence type="ECO:0000256" key="1">
    <source>
        <dbReference type="SAM" id="MobiDB-lite"/>
    </source>
</evidence>
<evidence type="ECO:0008006" key="4">
    <source>
        <dbReference type="Google" id="ProtNLM"/>
    </source>
</evidence>
<comment type="caution">
    <text evidence="2">The sequence shown here is derived from an EMBL/GenBank/DDBJ whole genome shotgun (WGS) entry which is preliminary data.</text>
</comment>
<keyword evidence="3" id="KW-1185">Reference proteome</keyword>
<dbReference type="Proteomes" id="UP001305779">
    <property type="component" value="Unassembled WGS sequence"/>
</dbReference>
<accession>A0ABR0EGB9</accession>
<dbReference type="EMBL" id="JAXOVC010000006">
    <property type="protein sequence ID" value="KAK4500286.1"/>
    <property type="molecule type" value="Genomic_DNA"/>
</dbReference>
<evidence type="ECO:0000313" key="3">
    <source>
        <dbReference type="Proteomes" id="UP001305779"/>
    </source>
</evidence>
<dbReference type="Gene3D" id="3.10.20.90">
    <property type="entry name" value="Phosphatidylinositol 3-kinase Catalytic Subunit, Chain A, domain 1"/>
    <property type="match status" value="1"/>
</dbReference>
<evidence type="ECO:0000313" key="2">
    <source>
        <dbReference type="EMBL" id="KAK4500286.1"/>
    </source>
</evidence>
<dbReference type="SUPFAM" id="SSF54236">
    <property type="entry name" value="Ubiquitin-like"/>
    <property type="match status" value="1"/>
</dbReference>
<organism evidence="2 3">
    <name type="scientific">Zasmidium cellare</name>
    <name type="common">Wine cellar mold</name>
    <name type="synonym">Racodium cellare</name>
    <dbReference type="NCBI Taxonomy" id="395010"/>
    <lineage>
        <taxon>Eukaryota</taxon>
        <taxon>Fungi</taxon>
        <taxon>Dikarya</taxon>
        <taxon>Ascomycota</taxon>
        <taxon>Pezizomycotina</taxon>
        <taxon>Dothideomycetes</taxon>
        <taxon>Dothideomycetidae</taxon>
        <taxon>Mycosphaerellales</taxon>
        <taxon>Mycosphaerellaceae</taxon>
        <taxon>Zasmidium</taxon>
    </lineage>
</organism>
<sequence length="153" mass="17431">MYNNITDNSISIDVSFSPSNTTDGQDINVTINSNIPNLNLNLNAAYNPKPAQLQAPQRSLKRRRTDDDLQRDRRSKTDESVDFCLAGVNTRTHFRIRRSDPFWRSLDAFAERKGKQAGHLSLFYEGEWVSRISTPDDLGLSNGECLHIYEMVP</sequence>
<feature type="region of interest" description="Disordered" evidence="1">
    <location>
        <begin position="51"/>
        <end position="75"/>
    </location>
</feature>
<proteinExistence type="predicted"/>